<dbReference type="Proteomes" id="UP000235392">
    <property type="component" value="Unassembled WGS sequence"/>
</dbReference>
<proteinExistence type="predicted"/>
<evidence type="ECO:0000313" key="3">
    <source>
        <dbReference type="Proteomes" id="UP000235392"/>
    </source>
</evidence>
<comment type="caution">
    <text evidence="2">The sequence shown here is derived from an EMBL/GenBank/DDBJ whole genome shotgun (WGS) entry which is preliminary data.</text>
</comment>
<protein>
    <submittedName>
        <fullName evidence="2">Uncharacterized protein</fullName>
    </submittedName>
</protein>
<reference evidence="2 3" key="1">
    <citation type="submission" date="2017-11" db="EMBL/GenBank/DDBJ databases">
        <title>De novo assembly and phasing of dikaryotic genomes from two isolates of Puccinia coronata f. sp. avenae, the causal agent of oat crown rust.</title>
        <authorList>
            <person name="Miller M.E."/>
            <person name="Zhang Y."/>
            <person name="Omidvar V."/>
            <person name="Sperschneider J."/>
            <person name="Schwessinger B."/>
            <person name="Raley C."/>
            <person name="Palmer J.M."/>
            <person name="Garnica D."/>
            <person name="Upadhyaya N."/>
            <person name="Rathjen J."/>
            <person name="Taylor J.M."/>
            <person name="Park R.F."/>
            <person name="Dodds P.N."/>
            <person name="Hirsch C.D."/>
            <person name="Kianian S.F."/>
            <person name="Figueroa M."/>
        </authorList>
    </citation>
    <scope>NUCLEOTIDE SEQUENCE [LARGE SCALE GENOMIC DNA]</scope>
    <source>
        <strain evidence="2">12SD80</strain>
    </source>
</reference>
<feature type="region of interest" description="Disordered" evidence="1">
    <location>
        <begin position="81"/>
        <end position="124"/>
    </location>
</feature>
<accession>A0A2N5U823</accession>
<name>A0A2N5U823_9BASI</name>
<evidence type="ECO:0000256" key="1">
    <source>
        <dbReference type="SAM" id="MobiDB-lite"/>
    </source>
</evidence>
<feature type="compositionally biased region" description="Basic residues" evidence="1">
    <location>
        <begin position="87"/>
        <end position="105"/>
    </location>
</feature>
<organism evidence="2 3">
    <name type="scientific">Puccinia coronata f. sp. avenae</name>
    <dbReference type="NCBI Taxonomy" id="200324"/>
    <lineage>
        <taxon>Eukaryota</taxon>
        <taxon>Fungi</taxon>
        <taxon>Dikarya</taxon>
        <taxon>Basidiomycota</taxon>
        <taxon>Pucciniomycotina</taxon>
        <taxon>Pucciniomycetes</taxon>
        <taxon>Pucciniales</taxon>
        <taxon>Pucciniaceae</taxon>
        <taxon>Puccinia</taxon>
    </lineage>
</organism>
<sequence>MASFQAKLAEEGTSSSGLYRTILLGPQKQIADYETLFLGGLNSNFSGRGRAFDEQWLRWDACTNKLRNRFYPQRVREAGPRICPSRRPWKKKNKRKNKKKKKKKGTMSDMVATSSCQASPLETDDLEKQNQQQDLGENMTQLKIRELLEDLPEESSLSELELDEKRKTYYNFVIQSAFQPRNTDRKEEIFDGIIKPSMGHAVHTTGKPWRFWNPI</sequence>
<feature type="compositionally biased region" description="Polar residues" evidence="1">
    <location>
        <begin position="111"/>
        <end position="120"/>
    </location>
</feature>
<gene>
    <name evidence="2" type="ORF">PCASD_13874</name>
</gene>
<evidence type="ECO:0000313" key="2">
    <source>
        <dbReference type="EMBL" id="PLW33902.1"/>
    </source>
</evidence>
<dbReference type="AlphaFoldDB" id="A0A2N5U823"/>
<dbReference type="EMBL" id="PGCI01000209">
    <property type="protein sequence ID" value="PLW33902.1"/>
    <property type="molecule type" value="Genomic_DNA"/>
</dbReference>